<dbReference type="EMBL" id="LGRX02006465">
    <property type="protein sequence ID" value="KAK3276618.1"/>
    <property type="molecule type" value="Genomic_DNA"/>
</dbReference>
<dbReference type="AlphaFoldDB" id="A0AAE0L949"/>
<dbReference type="SUPFAM" id="SSF57184">
    <property type="entry name" value="Growth factor receptor domain"/>
    <property type="match status" value="1"/>
</dbReference>
<reference evidence="1 2" key="1">
    <citation type="journal article" date="2015" name="Genome Biol. Evol.">
        <title>Comparative Genomics of a Bacterivorous Green Alga Reveals Evolutionary Causalities and Consequences of Phago-Mixotrophic Mode of Nutrition.</title>
        <authorList>
            <person name="Burns J.A."/>
            <person name="Paasch A."/>
            <person name="Narechania A."/>
            <person name="Kim E."/>
        </authorList>
    </citation>
    <scope>NUCLEOTIDE SEQUENCE [LARGE SCALE GENOMIC DNA]</scope>
    <source>
        <strain evidence="1 2">PLY_AMNH</strain>
    </source>
</reference>
<sequence>MLANVTERENATSADSQAPFWLGWLDFTAIPAWIVRELAMRVYTNENLDNCGPGRYVDPNTNSCVYICREGYTWDPVTKACVWAPMAEDRVPKLDKVSKGRNSFSVVSKKLFTTDECPVGYYLDPMKGNSCVPLCAEGYTYDKKLKKCVRN</sequence>
<accession>A0AAE0L949</accession>
<comment type="caution">
    <text evidence="1">The sequence shown here is derived from an EMBL/GenBank/DDBJ whole genome shotgun (WGS) entry which is preliminary data.</text>
</comment>
<keyword evidence="2" id="KW-1185">Reference proteome</keyword>
<proteinExistence type="predicted"/>
<protein>
    <submittedName>
        <fullName evidence="1">Uncharacterized protein</fullName>
    </submittedName>
</protein>
<dbReference type="Proteomes" id="UP001190700">
    <property type="component" value="Unassembled WGS sequence"/>
</dbReference>
<gene>
    <name evidence="1" type="ORF">CYMTET_15324</name>
</gene>
<dbReference type="Gene3D" id="2.10.220.10">
    <property type="entry name" value="Hormone Receptor, Insulin-like Growth Factor Receptor 1, Chain A, domain 2"/>
    <property type="match status" value="1"/>
</dbReference>
<dbReference type="InterPro" id="IPR009030">
    <property type="entry name" value="Growth_fac_rcpt_cys_sf"/>
</dbReference>
<organism evidence="1 2">
    <name type="scientific">Cymbomonas tetramitiformis</name>
    <dbReference type="NCBI Taxonomy" id="36881"/>
    <lineage>
        <taxon>Eukaryota</taxon>
        <taxon>Viridiplantae</taxon>
        <taxon>Chlorophyta</taxon>
        <taxon>Pyramimonadophyceae</taxon>
        <taxon>Pyramimonadales</taxon>
        <taxon>Pyramimonadaceae</taxon>
        <taxon>Cymbomonas</taxon>
    </lineage>
</organism>
<evidence type="ECO:0000313" key="1">
    <source>
        <dbReference type="EMBL" id="KAK3276618.1"/>
    </source>
</evidence>
<name>A0AAE0L949_9CHLO</name>
<evidence type="ECO:0000313" key="2">
    <source>
        <dbReference type="Proteomes" id="UP001190700"/>
    </source>
</evidence>